<proteinExistence type="predicted"/>
<reference evidence="2" key="1">
    <citation type="submission" date="2019-08" db="EMBL/GenBank/DDBJ databases">
        <title>The genome of the North American firefly Photinus pyralis.</title>
        <authorList>
            <consortium name="Photinus pyralis genome working group"/>
            <person name="Fallon T.R."/>
            <person name="Sander Lower S.E."/>
            <person name="Weng J.-K."/>
        </authorList>
    </citation>
    <scope>NUCLEOTIDE SEQUENCE</scope>
    <source>
        <strain evidence="2">TRF0915ILg1</strain>
        <tissue evidence="2">Whole body</tissue>
    </source>
</reference>
<evidence type="ECO:0000313" key="3">
    <source>
        <dbReference type="Proteomes" id="UP000801492"/>
    </source>
</evidence>
<accession>A0A8K0C3G1</accession>
<dbReference type="AlphaFoldDB" id="A0A8K0C3G1"/>
<dbReference type="Proteomes" id="UP000801492">
    <property type="component" value="Unassembled WGS sequence"/>
</dbReference>
<evidence type="ECO:0000256" key="1">
    <source>
        <dbReference type="SAM" id="MobiDB-lite"/>
    </source>
</evidence>
<evidence type="ECO:0000313" key="2">
    <source>
        <dbReference type="EMBL" id="KAF2879320.1"/>
    </source>
</evidence>
<comment type="caution">
    <text evidence="2">The sequence shown here is derived from an EMBL/GenBank/DDBJ whole genome shotgun (WGS) entry which is preliminary data.</text>
</comment>
<protein>
    <recommendedName>
        <fullName evidence="4">HTH psq-type domain-containing protein</fullName>
    </recommendedName>
</protein>
<dbReference type="EMBL" id="VTPC01091188">
    <property type="protein sequence ID" value="KAF2879320.1"/>
    <property type="molecule type" value="Genomic_DNA"/>
</dbReference>
<feature type="compositionally biased region" description="Polar residues" evidence="1">
    <location>
        <begin position="117"/>
        <end position="132"/>
    </location>
</feature>
<feature type="region of interest" description="Disordered" evidence="1">
    <location>
        <begin position="114"/>
        <end position="140"/>
    </location>
</feature>
<sequence>MFLWAANQFQVPQTTLERYARKKRADSDYVVVKPLGRFTSVFSKNQEEVVVANLHKVEAQLFGLTIKALRTLAFQLAGRNVSHPFKNEVVGLDWVQKTFTDIVLPPASGMGVVSTPDKLTSSQSELQNSATHSAADAPSSPSLVSTLAAAIARPRTTSCSSFKTFSLENILPVRKVAQNNKQAKRKRGKTAILRYSPYKRKLAAADNNKIKQSVKKWLAFSGNNTKKVPSLNLKLLSIPRAKRATTFIVE</sequence>
<evidence type="ECO:0008006" key="4">
    <source>
        <dbReference type="Google" id="ProtNLM"/>
    </source>
</evidence>
<gene>
    <name evidence="2" type="ORF">ILUMI_26831</name>
</gene>
<keyword evidence="3" id="KW-1185">Reference proteome</keyword>
<organism evidence="2 3">
    <name type="scientific">Ignelater luminosus</name>
    <name type="common">Cucubano</name>
    <name type="synonym">Pyrophorus luminosus</name>
    <dbReference type="NCBI Taxonomy" id="2038154"/>
    <lineage>
        <taxon>Eukaryota</taxon>
        <taxon>Metazoa</taxon>
        <taxon>Ecdysozoa</taxon>
        <taxon>Arthropoda</taxon>
        <taxon>Hexapoda</taxon>
        <taxon>Insecta</taxon>
        <taxon>Pterygota</taxon>
        <taxon>Neoptera</taxon>
        <taxon>Endopterygota</taxon>
        <taxon>Coleoptera</taxon>
        <taxon>Polyphaga</taxon>
        <taxon>Elateriformia</taxon>
        <taxon>Elateroidea</taxon>
        <taxon>Elateridae</taxon>
        <taxon>Agrypninae</taxon>
        <taxon>Pyrophorini</taxon>
        <taxon>Ignelater</taxon>
    </lineage>
</organism>
<name>A0A8K0C3G1_IGNLU</name>